<reference evidence="2" key="2">
    <citation type="submission" date="2025-09" db="UniProtKB">
        <authorList>
            <consortium name="Ensembl"/>
        </authorList>
    </citation>
    <scope>IDENTIFICATION</scope>
</reference>
<evidence type="ECO:0000313" key="3">
    <source>
        <dbReference type="Proteomes" id="UP000694391"/>
    </source>
</evidence>
<name>A0A8C0KXT8_CANLU</name>
<evidence type="ECO:0000313" key="2">
    <source>
        <dbReference type="Ensembl" id="ENSCAFP00020020779.1"/>
    </source>
</evidence>
<dbReference type="Ensembl" id="ENSCAFT00020024057.1">
    <property type="protein sequence ID" value="ENSCAFP00020020779.1"/>
    <property type="gene ID" value="ENSCAFG00020016445.1"/>
</dbReference>
<feature type="compositionally biased region" description="Pro residues" evidence="1">
    <location>
        <begin position="74"/>
        <end position="89"/>
    </location>
</feature>
<feature type="region of interest" description="Disordered" evidence="1">
    <location>
        <begin position="212"/>
        <end position="262"/>
    </location>
</feature>
<dbReference type="Proteomes" id="UP000694391">
    <property type="component" value="Unplaced"/>
</dbReference>
<keyword evidence="3" id="KW-1185">Reference proteome</keyword>
<evidence type="ECO:0000256" key="1">
    <source>
        <dbReference type="SAM" id="MobiDB-lite"/>
    </source>
</evidence>
<feature type="region of interest" description="Disordered" evidence="1">
    <location>
        <begin position="108"/>
        <end position="155"/>
    </location>
</feature>
<feature type="compositionally biased region" description="Low complexity" evidence="1">
    <location>
        <begin position="239"/>
        <end position="261"/>
    </location>
</feature>
<reference evidence="2" key="1">
    <citation type="submission" date="2025-08" db="UniProtKB">
        <authorList>
            <consortium name="Ensembl"/>
        </authorList>
    </citation>
    <scope>IDENTIFICATION</scope>
</reference>
<dbReference type="AlphaFoldDB" id="A0A8C0KXT8"/>
<accession>A0A8C0KXT8</accession>
<sequence>MAEDVEGGRASAGWISLRVTGKVTGGASPSSPTSAYRLLRPGARSTGGTSGARPGGRPSTCRRVRARAAGARGPRPPPRPPPAAPPGPATAPRTALAYDYRFAACARRRPRPPTATAAKPRWPRRELLCGPPRGAGSPRTQHGSPGPSCHLPVPRGPRRPVCGPLGSLDDLARAAVAPPPASGKAGSFKACSVAGSWVCPLPPGAQRLGTVLRGNPGTSGPARERAARSRYGAHGSEEAGGAACARAPGAPSPLASAGSDGLPHAESPTFLNHDTRGGWPRLPVTSALELPTLPKPRVFSVTQFGGKVGLRPGWTPWWSLFIITLRFLQNCI</sequence>
<protein>
    <submittedName>
        <fullName evidence="2">Uncharacterized protein</fullName>
    </submittedName>
</protein>
<feature type="region of interest" description="Disordered" evidence="1">
    <location>
        <begin position="1"/>
        <end position="92"/>
    </location>
</feature>
<proteinExistence type="predicted"/>
<organism evidence="2 3">
    <name type="scientific">Canis lupus dingo</name>
    <name type="common">dingo</name>
    <dbReference type="NCBI Taxonomy" id="286419"/>
    <lineage>
        <taxon>Eukaryota</taxon>
        <taxon>Metazoa</taxon>
        <taxon>Chordata</taxon>
        <taxon>Craniata</taxon>
        <taxon>Vertebrata</taxon>
        <taxon>Euteleostomi</taxon>
        <taxon>Mammalia</taxon>
        <taxon>Eutheria</taxon>
        <taxon>Laurasiatheria</taxon>
        <taxon>Carnivora</taxon>
        <taxon>Caniformia</taxon>
        <taxon>Canidae</taxon>
        <taxon>Canis</taxon>
    </lineage>
</organism>